<keyword evidence="2" id="KW-1185">Reference proteome</keyword>
<comment type="caution">
    <text evidence="1">The sequence shown here is derived from an EMBL/GenBank/DDBJ whole genome shotgun (WGS) entry which is preliminary data.</text>
</comment>
<proteinExistence type="predicted"/>
<dbReference type="EMBL" id="JACMSE010000001">
    <property type="protein sequence ID" value="MBC2887889.1"/>
    <property type="molecule type" value="Genomic_DNA"/>
</dbReference>
<reference evidence="1 2" key="1">
    <citation type="submission" date="2020-08" db="EMBL/GenBank/DDBJ databases">
        <authorList>
            <person name="Liu C."/>
            <person name="Sun Q."/>
        </authorList>
    </citation>
    <scope>NUCLEOTIDE SEQUENCE [LARGE SCALE GENOMIC DNA]</scope>
    <source>
        <strain evidence="1 2">N22</strain>
    </source>
</reference>
<accession>A0A842JEX2</accession>
<organism evidence="1 2">
    <name type="scientific">Gordonibacter massiliensis</name>
    <name type="common">ex Traore et al. 2017</name>
    <dbReference type="NCBI Taxonomy" id="1841863"/>
    <lineage>
        <taxon>Bacteria</taxon>
        <taxon>Bacillati</taxon>
        <taxon>Actinomycetota</taxon>
        <taxon>Coriobacteriia</taxon>
        <taxon>Eggerthellales</taxon>
        <taxon>Eggerthellaceae</taxon>
        <taxon>Gordonibacter</taxon>
    </lineage>
</organism>
<dbReference type="RefSeq" id="WP_185903936.1">
    <property type="nucleotide sequence ID" value="NZ_JACMSE010000001.1"/>
</dbReference>
<evidence type="ECO:0000313" key="2">
    <source>
        <dbReference type="Proteomes" id="UP000587396"/>
    </source>
</evidence>
<name>A0A842JEX2_9ACTN</name>
<sequence length="75" mass="8002">MVVEGELADCFPCEGVEFDGDELEQVSGSISYPNQVVFYCAKCEEAKTVLRSGLVLVCPDCGTPFGTAPSPVNRP</sequence>
<gene>
    <name evidence="1" type="ORF">H7313_00690</name>
</gene>
<protein>
    <submittedName>
        <fullName evidence="1">Uncharacterized protein</fullName>
    </submittedName>
</protein>
<dbReference type="AlphaFoldDB" id="A0A842JEX2"/>
<dbReference type="Proteomes" id="UP000587396">
    <property type="component" value="Unassembled WGS sequence"/>
</dbReference>
<evidence type="ECO:0000313" key="1">
    <source>
        <dbReference type="EMBL" id="MBC2887889.1"/>
    </source>
</evidence>